<evidence type="ECO:0000256" key="11">
    <source>
        <dbReference type="SAM" id="MobiDB-lite"/>
    </source>
</evidence>
<reference evidence="14 15" key="1">
    <citation type="submission" date="2016-03" db="EMBL/GenBank/DDBJ databases">
        <authorList>
            <person name="Ploux O."/>
        </authorList>
    </citation>
    <scope>NUCLEOTIDE SEQUENCE [LARGE SCALE GENOMIC DNA]</scope>
    <source>
        <strain evidence="14 15">UAMH 11012</strain>
    </source>
</reference>
<keyword evidence="5 10" id="KW-0378">Hydrolase</keyword>
<evidence type="ECO:0000256" key="8">
    <source>
        <dbReference type="ARBA" id="ARBA00022884"/>
    </source>
</evidence>
<evidence type="ECO:0000259" key="13">
    <source>
        <dbReference type="PROSITE" id="PS51194"/>
    </source>
</evidence>
<sequence length="880" mass="96250">MADDGMLMNWEIGDVPILPKQKFQGGRWKDRLAAKKIVQKRTSRPPNPSTREIFKENRHNVPVEDYIGPSSEPRPPKRQRVEINSGRNLDTAKFISGKLPPGSINTGEKRSVPIQEDTRPAFVSGKLPPGSIKTGESRSIPFKEDPRAAVVSGKLPSGSINNAGARSTKFDDETRPAYTSGKLPLGSIKGGGGGGSNANKGFANGGHHVESGKPNQIISSLFSFNPSAKTKFEEPEEEAEPAKPSNAPLTEEMETFTALGLSRRLAAHLSTKLDMKAPTAIQKAAIPEMIKDDSDAFIQAETGSGKTLAYLLPVVERILAMSSKEVQVHRDSGLFAIVVAPTRELCKQIATVLEKLLRCAPWIVGTTAIGGEGKQSEKARLRKGVNILIATPGRLADHLDNTEVLKVNMVRWLVLDEGDRLIEEGFGDDIKKIVDRIGATPVSTVRDKILTGLDTKALPSRRVTILCSATMSMKVQQLGEISLKDAVHIQADPSDVEAVKEKTDGTTDDEKAFSAPAQLKQAYAVVPAKLRLVTLTAILKRAFARRGSVMKAIVFISCADSVDFHFSLFSRPWEASTEDGEAAPEVPELTKNDLTKDTVAYGSTFSSKANPVVLCKLHGSLAQNIRTATLKAFTESTVPCVMVCTDVASRGLDMPNVDYVIEYDPPFSAEDHLHRVGRTARAGKDGRALIFLLPGEEEEYVSILASGYREGKKALTHHTAEDLLRKGFGGTGREWEDRATEWQLEVERWAQDSPKYLEMARRGFQSHIRAYATHVANERHIFNMQTLHLGHLAKAFALRDKPGSIKVPGLRPAKLTKADRSVAARKAKRGEVEDKAPEGERVKKQRKLDLDLPAADDSAAKRMKKKMKEHMAVASEFNIG</sequence>
<dbReference type="EC" id="3.6.4.13" evidence="10"/>
<keyword evidence="8 10" id="KW-0694">RNA-binding</keyword>
<keyword evidence="6 10" id="KW-0347">Helicase</keyword>
<feature type="region of interest" description="Disordered" evidence="11">
    <location>
        <begin position="228"/>
        <end position="250"/>
    </location>
</feature>
<proteinExistence type="inferred from homology"/>
<comment type="similarity">
    <text evidence="10">Belongs to the DEAD box helicase family.</text>
</comment>
<feature type="domain" description="Helicase C-terminal" evidence="13">
    <location>
        <begin position="518"/>
        <end position="724"/>
    </location>
</feature>
<dbReference type="InterPro" id="IPR025313">
    <property type="entry name" value="SPB4-like_CTE"/>
</dbReference>
<dbReference type="GO" id="GO:0005730">
    <property type="term" value="C:nucleolus"/>
    <property type="evidence" value="ECO:0007669"/>
    <property type="project" value="UniProtKB-SubCell"/>
</dbReference>
<feature type="compositionally biased region" description="Basic and acidic residues" evidence="11">
    <location>
        <begin position="829"/>
        <end position="848"/>
    </location>
</feature>
<dbReference type="InterPro" id="IPR011545">
    <property type="entry name" value="DEAD/DEAH_box_helicase_dom"/>
</dbReference>
<dbReference type="AlphaFoldDB" id="A0A1L7XJ09"/>
<dbReference type="EMBL" id="FJOG01000028">
    <property type="protein sequence ID" value="CZR64998.1"/>
    <property type="molecule type" value="Genomic_DNA"/>
</dbReference>
<comment type="subcellular location">
    <subcellularLocation>
        <location evidence="1">Nucleus</location>
        <location evidence="1">Nucleolus</location>
    </subcellularLocation>
</comment>
<dbReference type="Pfam" id="PF00270">
    <property type="entry name" value="DEAD"/>
    <property type="match status" value="1"/>
</dbReference>
<dbReference type="GO" id="GO:0005524">
    <property type="term" value="F:ATP binding"/>
    <property type="evidence" value="ECO:0007669"/>
    <property type="project" value="UniProtKB-UniRule"/>
</dbReference>
<dbReference type="SUPFAM" id="SSF52540">
    <property type="entry name" value="P-loop containing nucleoside triphosphate hydrolases"/>
    <property type="match status" value="2"/>
</dbReference>
<evidence type="ECO:0000256" key="7">
    <source>
        <dbReference type="ARBA" id="ARBA00022840"/>
    </source>
</evidence>
<keyword evidence="9" id="KW-0539">Nucleus</keyword>
<dbReference type="CDD" id="cd17949">
    <property type="entry name" value="DEADc_DDX31"/>
    <property type="match status" value="1"/>
</dbReference>
<feature type="compositionally biased region" description="Low complexity" evidence="11">
    <location>
        <begin position="197"/>
        <end position="206"/>
    </location>
</feature>
<dbReference type="InterPro" id="IPR014001">
    <property type="entry name" value="Helicase_ATP-bd"/>
</dbReference>
<dbReference type="SMART" id="SM00490">
    <property type="entry name" value="HELICc"/>
    <property type="match status" value="1"/>
</dbReference>
<evidence type="ECO:0000313" key="14">
    <source>
        <dbReference type="EMBL" id="CZR64998.1"/>
    </source>
</evidence>
<dbReference type="InterPro" id="IPR001650">
    <property type="entry name" value="Helicase_C-like"/>
</dbReference>
<evidence type="ECO:0000256" key="10">
    <source>
        <dbReference type="RuleBase" id="RU365068"/>
    </source>
</evidence>
<dbReference type="CDD" id="cd18787">
    <property type="entry name" value="SF2_C_DEAD"/>
    <property type="match status" value="1"/>
</dbReference>
<dbReference type="GO" id="GO:0016787">
    <property type="term" value="F:hydrolase activity"/>
    <property type="evidence" value="ECO:0007669"/>
    <property type="project" value="UniProtKB-KW"/>
</dbReference>
<feature type="compositionally biased region" description="Basic and acidic residues" evidence="11">
    <location>
        <begin position="107"/>
        <end position="119"/>
    </location>
</feature>
<feature type="region of interest" description="Disordered" evidence="11">
    <location>
        <begin position="816"/>
        <end position="848"/>
    </location>
</feature>
<evidence type="ECO:0000256" key="9">
    <source>
        <dbReference type="ARBA" id="ARBA00023242"/>
    </source>
</evidence>
<dbReference type="SMART" id="SM00487">
    <property type="entry name" value="DEXDc"/>
    <property type="match status" value="1"/>
</dbReference>
<accession>A0A1L7XJ09</accession>
<dbReference type="PROSITE" id="PS51194">
    <property type="entry name" value="HELICASE_CTER"/>
    <property type="match status" value="1"/>
</dbReference>
<protein>
    <recommendedName>
        <fullName evidence="10">ATP-dependent RNA helicase</fullName>
        <ecNumber evidence="10">3.6.4.13</ecNumber>
    </recommendedName>
</protein>
<feature type="region of interest" description="Disordered" evidence="11">
    <location>
        <begin position="37"/>
        <end position="211"/>
    </location>
</feature>
<evidence type="ECO:0000256" key="1">
    <source>
        <dbReference type="ARBA" id="ARBA00004604"/>
    </source>
</evidence>
<organism evidence="14 15">
    <name type="scientific">Phialocephala subalpina</name>
    <dbReference type="NCBI Taxonomy" id="576137"/>
    <lineage>
        <taxon>Eukaryota</taxon>
        <taxon>Fungi</taxon>
        <taxon>Dikarya</taxon>
        <taxon>Ascomycota</taxon>
        <taxon>Pezizomycotina</taxon>
        <taxon>Leotiomycetes</taxon>
        <taxon>Helotiales</taxon>
        <taxon>Mollisiaceae</taxon>
        <taxon>Phialocephala</taxon>
        <taxon>Phialocephala fortinii species complex</taxon>
    </lineage>
</organism>
<dbReference type="PANTHER" id="PTHR24031">
    <property type="entry name" value="RNA HELICASE"/>
    <property type="match status" value="1"/>
</dbReference>
<dbReference type="GO" id="GO:0003723">
    <property type="term" value="F:RNA binding"/>
    <property type="evidence" value="ECO:0007669"/>
    <property type="project" value="UniProtKB-UniRule"/>
</dbReference>
<dbReference type="Gene3D" id="3.40.50.300">
    <property type="entry name" value="P-loop containing nucleotide triphosphate hydrolases"/>
    <property type="match status" value="2"/>
</dbReference>
<feature type="domain" description="Helicase ATP-binding" evidence="12">
    <location>
        <begin position="287"/>
        <end position="489"/>
    </location>
</feature>
<dbReference type="SMART" id="SM01178">
    <property type="entry name" value="DUF4217"/>
    <property type="match status" value="1"/>
</dbReference>
<evidence type="ECO:0000256" key="2">
    <source>
        <dbReference type="ARBA" id="ARBA00022517"/>
    </source>
</evidence>
<keyword evidence="3" id="KW-0698">rRNA processing</keyword>
<dbReference type="Pfam" id="PF13959">
    <property type="entry name" value="CTE_SPB4"/>
    <property type="match status" value="1"/>
</dbReference>
<evidence type="ECO:0000256" key="3">
    <source>
        <dbReference type="ARBA" id="ARBA00022552"/>
    </source>
</evidence>
<dbReference type="Proteomes" id="UP000184330">
    <property type="component" value="Unassembled WGS sequence"/>
</dbReference>
<keyword evidence="4 10" id="KW-0547">Nucleotide-binding</keyword>
<dbReference type="PROSITE" id="PS51192">
    <property type="entry name" value="HELICASE_ATP_BIND_1"/>
    <property type="match status" value="1"/>
</dbReference>
<dbReference type="GO" id="GO:0000464">
    <property type="term" value="P:endonucleolytic cleavage in ITS1 upstream of 5.8S rRNA from tricistronic rRNA transcript (SSU-rRNA, 5.8S rRNA, LSU-rRNA)"/>
    <property type="evidence" value="ECO:0007669"/>
    <property type="project" value="EnsemblFungi"/>
</dbReference>
<dbReference type="STRING" id="576137.A0A1L7XJ09"/>
<feature type="compositionally biased region" description="Basic and acidic residues" evidence="11">
    <location>
        <begin position="52"/>
        <end position="62"/>
    </location>
</feature>
<evidence type="ECO:0000256" key="6">
    <source>
        <dbReference type="ARBA" id="ARBA00022806"/>
    </source>
</evidence>
<comment type="catalytic activity">
    <reaction evidence="10">
        <text>ATP + H2O = ADP + phosphate + H(+)</text>
        <dbReference type="Rhea" id="RHEA:13065"/>
        <dbReference type="ChEBI" id="CHEBI:15377"/>
        <dbReference type="ChEBI" id="CHEBI:15378"/>
        <dbReference type="ChEBI" id="CHEBI:30616"/>
        <dbReference type="ChEBI" id="CHEBI:43474"/>
        <dbReference type="ChEBI" id="CHEBI:456216"/>
        <dbReference type="EC" id="3.6.4.13"/>
    </reaction>
</comment>
<evidence type="ECO:0000256" key="4">
    <source>
        <dbReference type="ARBA" id="ARBA00022741"/>
    </source>
</evidence>
<dbReference type="InterPro" id="IPR027417">
    <property type="entry name" value="P-loop_NTPase"/>
</dbReference>
<keyword evidence="15" id="KW-1185">Reference proteome</keyword>
<dbReference type="Pfam" id="PF00271">
    <property type="entry name" value="Helicase_C"/>
    <property type="match status" value="1"/>
</dbReference>
<evidence type="ECO:0000313" key="15">
    <source>
        <dbReference type="Proteomes" id="UP000184330"/>
    </source>
</evidence>
<keyword evidence="7 10" id="KW-0067">ATP-binding</keyword>
<evidence type="ECO:0000256" key="5">
    <source>
        <dbReference type="ARBA" id="ARBA00022801"/>
    </source>
</evidence>
<dbReference type="OrthoDB" id="422663at2759"/>
<name>A0A1L7XJ09_9HELO</name>
<dbReference type="GO" id="GO:0003724">
    <property type="term" value="F:RNA helicase activity"/>
    <property type="evidence" value="ECO:0007669"/>
    <property type="project" value="UniProtKB-EC"/>
</dbReference>
<keyword evidence="2" id="KW-0690">Ribosome biogenesis</keyword>
<comment type="domain">
    <text evidence="10">The Q motif is unique to and characteristic of the DEAD box family of RNA helicases and controls ATP binding and hydrolysis.</text>
</comment>
<gene>
    <name evidence="14" type="ORF">PAC_14898</name>
</gene>
<evidence type="ECO:0000259" key="12">
    <source>
        <dbReference type="PROSITE" id="PS51192"/>
    </source>
</evidence>
<comment type="function">
    <text evidence="10">RNA helicase.</text>
</comment>